<keyword evidence="1" id="KW-0812">Transmembrane</keyword>
<dbReference type="Proteomes" id="UP001054945">
    <property type="component" value="Unassembled WGS sequence"/>
</dbReference>
<evidence type="ECO:0000256" key="1">
    <source>
        <dbReference type="SAM" id="Phobius"/>
    </source>
</evidence>
<reference evidence="2 3" key="1">
    <citation type="submission" date="2021-06" db="EMBL/GenBank/DDBJ databases">
        <title>Caerostris extrusa draft genome.</title>
        <authorList>
            <person name="Kono N."/>
            <person name="Arakawa K."/>
        </authorList>
    </citation>
    <scope>NUCLEOTIDE SEQUENCE [LARGE SCALE GENOMIC DNA]</scope>
</reference>
<organism evidence="2 3">
    <name type="scientific">Caerostris extrusa</name>
    <name type="common">Bark spider</name>
    <name type="synonym">Caerostris bankana</name>
    <dbReference type="NCBI Taxonomy" id="172846"/>
    <lineage>
        <taxon>Eukaryota</taxon>
        <taxon>Metazoa</taxon>
        <taxon>Ecdysozoa</taxon>
        <taxon>Arthropoda</taxon>
        <taxon>Chelicerata</taxon>
        <taxon>Arachnida</taxon>
        <taxon>Araneae</taxon>
        <taxon>Araneomorphae</taxon>
        <taxon>Entelegynae</taxon>
        <taxon>Araneoidea</taxon>
        <taxon>Araneidae</taxon>
        <taxon>Caerostris</taxon>
    </lineage>
</organism>
<dbReference type="AlphaFoldDB" id="A0AAV4SW24"/>
<sequence length="102" mass="11181">MVFLSLTASCWRNSLRLKHTAGFRFLVVVPILGGSLFILIQQLIRQKHVPSKGASGSRGRKGGLFELFLSMINCGLFKLIVLISPVGVVFETVPSAVLNIIR</sequence>
<gene>
    <name evidence="2" type="ORF">CEXT_28481</name>
</gene>
<name>A0AAV4SW24_CAEEX</name>
<keyword evidence="1" id="KW-1133">Transmembrane helix</keyword>
<feature type="transmembrane region" description="Helical" evidence="1">
    <location>
        <begin position="64"/>
        <end position="90"/>
    </location>
</feature>
<evidence type="ECO:0000313" key="3">
    <source>
        <dbReference type="Proteomes" id="UP001054945"/>
    </source>
</evidence>
<feature type="transmembrane region" description="Helical" evidence="1">
    <location>
        <begin position="21"/>
        <end position="44"/>
    </location>
</feature>
<proteinExistence type="predicted"/>
<keyword evidence="1" id="KW-0472">Membrane</keyword>
<evidence type="ECO:0000313" key="2">
    <source>
        <dbReference type="EMBL" id="GIY37499.1"/>
    </source>
</evidence>
<protein>
    <submittedName>
        <fullName evidence="2">Uncharacterized protein</fullName>
    </submittedName>
</protein>
<keyword evidence="3" id="KW-1185">Reference proteome</keyword>
<accession>A0AAV4SW24</accession>
<dbReference type="EMBL" id="BPLR01010175">
    <property type="protein sequence ID" value="GIY37499.1"/>
    <property type="molecule type" value="Genomic_DNA"/>
</dbReference>
<comment type="caution">
    <text evidence="2">The sequence shown here is derived from an EMBL/GenBank/DDBJ whole genome shotgun (WGS) entry which is preliminary data.</text>
</comment>